<protein>
    <submittedName>
        <fullName evidence="7">MFS transporter</fullName>
    </submittedName>
</protein>
<comment type="caution">
    <text evidence="7">The sequence shown here is derived from an EMBL/GenBank/DDBJ whole genome shotgun (WGS) entry which is preliminary data.</text>
</comment>
<accession>A0A4Q1CB43</accession>
<feature type="domain" description="Major facilitator superfamily (MFS) profile" evidence="6">
    <location>
        <begin position="19"/>
        <end position="453"/>
    </location>
</feature>
<dbReference type="RefSeq" id="WP_129047536.1">
    <property type="nucleotide sequence ID" value="NZ_SDHX01000001.1"/>
</dbReference>
<feature type="transmembrane region" description="Helical" evidence="5">
    <location>
        <begin position="303"/>
        <end position="329"/>
    </location>
</feature>
<organism evidence="7 8">
    <name type="scientific">Oleiharenicola lentus</name>
    <dbReference type="NCBI Taxonomy" id="2508720"/>
    <lineage>
        <taxon>Bacteria</taxon>
        <taxon>Pseudomonadati</taxon>
        <taxon>Verrucomicrobiota</taxon>
        <taxon>Opitutia</taxon>
        <taxon>Opitutales</taxon>
        <taxon>Opitutaceae</taxon>
        <taxon>Oleiharenicola</taxon>
    </lineage>
</organism>
<evidence type="ECO:0000313" key="8">
    <source>
        <dbReference type="Proteomes" id="UP000290218"/>
    </source>
</evidence>
<name>A0A4Q1CB43_9BACT</name>
<dbReference type="InterPro" id="IPR050382">
    <property type="entry name" value="MFS_Na/Anion_cotransporter"/>
</dbReference>
<dbReference type="OrthoDB" id="9773404at2"/>
<proteinExistence type="predicted"/>
<dbReference type="GO" id="GO:0015134">
    <property type="term" value="F:hexuronate transmembrane transporter activity"/>
    <property type="evidence" value="ECO:0007669"/>
    <property type="project" value="TreeGrafter"/>
</dbReference>
<evidence type="ECO:0000256" key="1">
    <source>
        <dbReference type="ARBA" id="ARBA00004141"/>
    </source>
</evidence>
<dbReference type="InterPro" id="IPR036259">
    <property type="entry name" value="MFS_trans_sf"/>
</dbReference>
<evidence type="ECO:0000256" key="2">
    <source>
        <dbReference type="ARBA" id="ARBA00022692"/>
    </source>
</evidence>
<dbReference type="PANTHER" id="PTHR11662:SF285">
    <property type="entry name" value="HEXURONATE TRANSPORTER"/>
    <property type="match status" value="1"/>
</dbReference>
<dbReference type="PANTHER" id="PTHR11662">
    <property type="entry name" value="SOLUTE CARRIER FAMILY 17"/>
    <property type="match status" value="1"/>
</dbReference>
<feature type="transmembrane region" description="Helical" evidence="5">
    <location>
        <begin position="15"/>
        <end position="33"/>
    </location>
</feature>
<keyword evidence="3 5" id="KW-1133">Transmembrane helix</keyword>
<dbReference type="GO" id="GO:0016020">
    <property type="term" value="C:membrane"/>
    <property type="evidence" value="ECO:0007669"/>
    <property type="project" value="UniProtKB-SubCell"/>
</dbReference>
<feature type="transmembrane region" description="Helical" evidence="5">
    <location>
        <begin position="266"/>
        <end position="283"/>
    </location>
</feature>
<feature type="transmembrane region" description="Helical" evidence="5">
    <location>
        <begin position="341"/>
        <end position="374"/>
    </location>
</feature>
<evidence type="ECO:0000313" key="7">
    <source>
        <dbReference type="EMBL" id="RXK56170.1"/>
    </source>
</evidence>
<feature type="transmembrane region" description="Helical" evidence="5">
    <location>
        <begin position="394"/>
        <end position="416"/>
    </location>
</feature>
<dbReference type="CDD" id="cd17319">
    <property type="entry name" value="MFS_ExuT_GudP_like"/>
    <property type="match status" value="1"/>
</dbReference>
<feature type="transmembrane region" description="Helical" evidence="5">
    <location>
        <begin position="428"/>
        <end position="449"/>
    </location>
</feature>
<evidence type="ECO:0000259" key="6">
    <source>
        <dbReference type="PROSITE" id="PS50850"/>
    </source>
</evidence>
<comment type="subcellular location">
    <subcellularLocation>
        <location evidence="1">Membrane</location>
        <topology evidence="1">Multi-pass membrane protein</topology>
    </subcellularLocation>
</comment>
<feature type="transmembrane region" description="Helical" evidence="5">
    <location>
        <begin position="54"/>
        <end position="73"/>
    </location>
</feature>
<evidence type="ECO:0000256" key="3">
    <source>
        <dbReference type="ARBA" id="ARBA00022989"/>
    </source>
</evidence>
<keyword evidence="8" id="KW-1185">Reference proteome</keyword>
<keyword evidence="2 5" id="KW-0812">Transmembrane</keyword>
<evidence type="ECO:0000256" key="5">
    <source>
        <dbReference type="SAM" id="Phobius"/>
    </source>
</evidence>
<dbReference type="Gene3D" id="1.20.1250.20">
    <property type="entry name" value="MFS general substrate transporter like domains"/>
    <property type="match status" value="2"/>
</dbReference>
<reference evidence="7 8" key="1">
    <citation type="submission" date="2019-01" db="EMBL/GenBank/DDBJ databases">
        <title>Lacunisphaera sp. strain TWA-58.</title>
        <authorList>
            <person name="Chen W.-M."/>
        </authorList>
    </citation>
    <scope>NUCLEOTIDE SEQUENCE [LARGE SCALE GENOMIC DNA]</scope>
    <source>
        <strain evidence="7 8">TWA-58</strain>
    </source>
</reference>
<feature type="transmembrane region" description="Helical" evidence="5">
    <location>
        <begin position="126"/>
        <end position="147"/>
    </location>
</feature>
<dbReference type="InterPro" id="IPR011701">
    <property type="entry name" value="MFS"/>
</dbReference>
<feature type="transmembrane region" description="Helical" evidence="5">
    <location>
        <begin position="205"/>
        <end position="224"/>
    </location>
</feature>
<dbReference type="PROSITE" id="PS50850">
    <property type="entry name" value="MFS"/>
    <property type="match status" value="1"/>
</dbReference>
<dbReference type="AlphaFoldDB" id="A0A4Q1CB43"/>
<feature type="transmembrane region" description="Helical" evidence="5">
    <location>
        <begin position="85"/>
        <end position="106"/>
    </location>
</feature>
<dbReference type="Pfam" id="PF07690">
    <property type="entry name" value="MFS_1"/>
    <property type="match status" value="1"/>
</dbReference>
<sequence>MSSSPANAPSAAGHLRWSICGLLFFSVAVNYIHRLTIGILKDPLSQSLGWSESDYGNIAAAFSFAYAFGYLLGGRMLDRWGVKRGLPIFVFLWSLAATAHGLCGLLDPAQQIEFRYPWFSLTQGGLVWGTFAAPLTVLGFIGARIALGLTQGGNFPGAIKTVAEWFPVRERALATGWFNTGSNVGAVICPLVVQWMYGRWGWQTTFYVTGLLGFVWVAVWLWLYESPARHPRLSPAELAAIREDQPAQEEPKVSVPWLTLLRHRAVWAYVLASIFAGPAWGFYQFFLPDFLKKAFQLNLSGTAVWTSVFFFLAAAGGVTGGWFAGKLLARGWSVNSARKTALLACALAVVPVCLAPFAGSPLLAVIIVGLAGSAHQGWSANLFSVVSDTMPRHAISSVVGLGGFMAYFTGGFVNGITGQILQKTGSYVPVFLYFSGMYLLSLLLIQVLVPRIGRPAAQPA</sequence>
<gene>
    <name evidence="7" type="ORF">ESB00_09945</name>
</gene>
<dbReference type="EMBL" id="SDHX01000001">
    <property type="protein sequence ID" value="RXK56170.1"/>
    <property type="molecule type" value="Genomic_DNA"/>
</dbReference>
<dbReference type="Proteomes" id="UP000290218">
    <property type="component" value="Unassembled WGS sequence"/>
</dbReference>
<dbReference type="InterPro" id="IPR020846">
    <property type="entry name" value="MFS_dom"/>
</dbReference>
<evidence type="ECO:0000256" key="4">
    <source>
        <dbReference type="ARBA" id="ARBA00023136"/>
    </source>
</evidence>
<keyword evidence="4 5" id="KW-0472">Membrane</keyword>
<dbReference type="SUPFAM" id="SSF103473">
    <property type="entry name" value="MFS general substrate transporter"/>
    <property type="match status" value="1"/>
</dbReference>